<dbReference type="PROSITE" id="PS00745">
    <property type="entry name" value="RF_PROK_I"/>
    <property type="match status" value="1"/>
</dbReference>
<reference evidence="6" key="1">
    <citation type="submission" date="2022-07" db="EMBL/GenBank/DDBJ databases">
        <authorList>
            <person name="Trinca V."/>
            <person name="Uliana J.V.C."/>
            <person name="Torres T.T."/>
            <person name="Ward R.J."/>
            <person name="Monesi N."/>
        </authorList>
    </citation>
    <scope>NUCLEOTIDE SEQUENCE</scope>
    <source>
        <strain evidence="6">HSMRA1968</strain>
        <tissue evidence="6">Whole embryos</tissue>
    </source>
</reference>
<dbReference type="InterPro" id="IPR000352">
    <property type="entry name" value="Pep_chain_release_fac_I"/>
</dbReference>
<accession>A0A9Q0NGV2</accession>
<name>A0A9Q0NGV2_9DIPT</name>
<comment type="caution">
    <text evidence="6">The sequence shown here is derived from an EMBL/GenBank/DDBJ whole genome shotgun (WGS) entry which is preliminary data.</text>
</comment>
<gene>
    <name evidence="6" type="primary">Mrpl58_1</name>
    <name evidence="6" type="ORF">Bhyg_05253</name>
</gene>
<sequence length="113" mass="12810">MNKIFNNLIRQSVRCNGVSYSILSRSCTYKSDLSLDVLYPKSKQSIFTPSPPPKTDNKFNGYIPMNQLKITYCRSSGPGGQNVNCVDTKVDIRFHVESADWLSDETKKLLLDQ</sequence>
<evidence type="ECO:0000256" key="4">
    <source>
        <dbReference type="ARBA" id="ARBA00041531"/>
    </source>
</evidence>
<proteinExistence type="inferred from homology"/>
<dbReference type="Gene3D" id="3.30.160.20">
    <property type="match status" value="1"/>
</dbReference>
<dbReference type="OrthoDB" id="270639at2759"/>
<dbReference type="GO" id="GO:0004045">
    <property type="term" value="F:peptidyl-tRNA hydrolase activity"/>
    <property type="evidence" value="ECO:0007669"/>
    <property type="project" value="UniProtKB-EC"/>
</dbReference>
<evidence type="ECO:0000256" key="3">
    <source>
        <dbReference type="ARBA" id="ARBA00039441"/>
    </source>
</evidence>
<dbReference type="GO" id="GO:0016150">
    <property type="term" value="F:translation release factor activity, codon nonspecific"/>
    <property type="evidence" value="ECO:0007669"/>
    <property type="project" value="TreeGrafter"/>
</dbReference>
<evidence type="ECO:0000256" key="2">
    <source>
        <dbReference type="ARBA" id="ARBA00038225"/>
    </source>
</evidence>
<protein>
    <recommendedName>
        <fullName evidence="3">Large ribosomal subunit protein mL62</fullName>
        <ecNumber evidence="1">3.1.1.29</ecNumber>
    </recommendedName>
    <alternativeName>
        <fullName evidence="4">Peptidyl-tRNA hydrolase ICT1, mitochondrial</fullName>
    </alternativeName>
</protein>
<dbReference type="AlphaFoldDB" id="A0A9Q0NGV2"/>
<evidence type="ECO:0000259" key="5">
    <source>
        <dbReference type="PROSITE" id="PS00745"/>
    </source>
</evidence>
<dbReference type="Pfam" id="PF00472">
    <property type="entry name" value="RF-1"/>
    <property type="match status" value="1"/>
</dbReference>
<dbReference type="Proteomes" id="UP001151699">
    <property type="component" value="Chromosome A"/>
</dbReference>
<keyword evidence="6" id="KW-0378">Hydrolase</keyword>
<comment type="similarity">
    <text evidence="2">Belongs to the prokaryotic/mitochondrial release factor family. Mitochondrion-specific ribosomal protein mL62 subfamily.</text>
</comment>
<dbReference type="SUPFAM" id="SSF110916">
    <property type="entry name" value="Peptidyl-tRNA hydrolase domain-like"/>
    <property type="match status" value="1"/>
</dbReference>
<evidence type="ECO:0000313" key="7">
    <source>
        <dbReference type="Proteomes" id="UP001151699"/>
    </source>
</evidence>
<dbReference type="EC" id="3.1.1.29" evidence="1"/>
<dbReference type="GO" id="GO:0070126">
    <property type="term" value="P:mitochondrial translational termination"/>
    <property type="evidence" value="ECO:0007669"/>
    <property type="project" value="TreeGrafter"/>
</dbReference>
<feature type="domain" description="Prokaryotic-type class I peptide chain release factors" evidence="5">
    <location>
        <begin position="74"/>
        <end position="90"/>
    </location>
</feature>
<dbReference type="InterPro" id="IPR052104">
    <property type="entry name" value="Mito_Release_Factor_mL62"/>
</dbReference>
<dbReference type="GO" id="GO:0005762">
    <property type="term" value="C:mitochondrial large ribosomal subunit"/>
    <property type="evidence" value="ECO:0007669"/>
    <property type="project" value="TreeGrafter"/>
</dbReference>
<keyword evidence="7" id="KW-1185">Reference proteome</keyword>
<feature type="non-terminal residue" evidence="6">
    <location>
        <position position="113"/>
    </location>
</feature>
<organism evidence="6 7">
    <name type="scientific">Pseudolycoriella hygida</name>
    <dbReference type="NCBI Taxonomy" id="35572"/>
    <lineage>
        <taxon>Eukaryota</taxon>
        <taxon>Metazoa</taxon>
        <taxon>Ecdysozoa</taxon>
        <taxon>Arthropoda</taxon>
        <taxon>Hexapoda</taxon>
        <taxon>Insecta</taxon>
        <taxon>Pterygota</taxon>
        <taxon>Neoptera</taxon>
        <taxon>Endopterygota</taxon>
        <taxon>Diptera</taxon>
        <taxon>Nematocera</taxon>
        <taxon>Sciaroidea</taxon>
        <taxon>Sciaridae</taxon>
        <taxon>Pseudolycoriella</taxon>
    </lineage>
</organism>
<dbReference type="EMBL" id="WJQU01000001">
    <property type="protein sequence ID" value="KAJ6650010.1"/>
    <property type="molecule type" value="Genomic_DNA"/>
</dbReference>
<evidence type="ECO:0000256" key="1">
    <source>
        <dbReference type="ARBA" id="ARBA00013260"/>
    </source>
</evidence>
<dbReference type="PANTHER" id="PTHR11075">
    <property type="entry name" value="PEPTIDE CHAIN RELEASE FACTOR"/>
    <property type="match status" value="1"/>
</dbReference>
<evidence type="ECO:0000313" key="6">
    <source>
        <dbReference type="EMBL" id="KAJ6650010.1"/>
    </source>
</evidence>
<dbReference type="PANTHER" id="PTHR11075:SF54">
    <property type="entry name" value="LARGE RIBOSOMAL SUBUNIT PROTEIN ML62"/>
    <property type="match status" value="1"/>
</dbReference>